<dbReference type="InterPro" id="IPR010994">
    <property type="entry name" value="RuvA_2-like"/>
</dbReference>
<protein>
    <submittedName>
        <fullName evidence="1">Holliday junction DNA helicase RuvA</fullName>
    </submittedName>
</protein>
<reference evidence="1 2" key="1">
    <citation type="submission" date="2019-01" db="EMBL/GenBank/DDBJ databases">
        <title>Draft genome sequences of Candidatus Mycoplasma haemohominis SWG34-3 identified from a patient with pyrexia, anemia and liver dysfunction.</title>
        <authorList>
            <person name="Sekizuka T."/>
            <person name="Hattori N."/>
            <person name="Katano H."/>
            <person name="Takuma T."/>
            <person name="Ito T."/>
            <person name="Arai N."/>
            <person name="Yanai R."/>
            <person name="Ishii S."/>
            <person name="Miura Y."/>
            <person name="Tokunaga T."/>
            <person name="Watanabe H."/>
            <person name="Nomura N."/>
            <person name="Eguchi J."/>
            <person name="Arai T."/>
            <person name="Hasegawa H."/>
            <person name="Nakamaki T."/>
            <person name="Wakita T."/>
            <person name="Niki Y."/>
            <person name="Kuroda M."/>
        </authorList>
    </citation>
    <scope>NUCLEOTIDE SEQUENCE [LARGE SCALE GENOMIC DNA]</scope>
    <source>
        <strain evidence="1">SWG34-3</strain>
    </source>
</reference>
<keyword evidence="1" id="KW-0347">Helicase</keyword>
<sequence length="207" mass="23415">MEFIKGKIKLVDTNYIIIETNNGIGIKLWTAKEDSFLTEKEYKIHTYEEQKLDNSNILIINRFGFLSSNTLNLFRFLVSIKGIGSKGAISIINSMGGTYSLIDALLNQNHEKIANISKKYLPLIIGSLSKPSNKELLKKLISPTEKRNIRSEVIWVLKEMELDEDKTEAALNEINFKLISEGKTRGIEGLKLEEAIKETLALLSLNK</sequence>
<gene>
    <name evidence="1" type="ORF">MHSWG343_06420</name>
</gene>
<keyword evidence="1" id="KW-0067">ATP-binding</keyword>
<dbReference type="GO" id="GO:0004386">
    <property type="term" value="F:helicase activity"/>
    <property type="evidence" value="ECO:0007669"/>
    <property type="project" value="UniProtKB-KW"/>
</dbReference>
<evidence type="ECO:0000313" key="2">
    <source>
        <dbReference type="Proteomes" id="UP000324831"/>
    </source>
</evidence>
<organism evidence="1 2">
    <name type="scientific">Candidatus Mycoplasma haematohominis</name>
    <dbReference type="NCBI Taxonomy" id="1494318"/>
    <lineage>
        <taxon>Bacteria</taxon>
        <taxon>Bacillati</taxon>
        <taxon>Mycoplasmatota</taxon>
        <taxon>Mollicutes</taxon>
        <taxon>Mycoplasmataceae</taxon>
        <taxon>Mycoplasma</taxon>
    </lineage>
</organism>
<dbReference type="EMBL" id="BIMN01000003">
    <property type="protein sequence ID" value="GCE63644.1"/>
    <property type="molecule type" value="Genomic_DNA"/>
</dbReference>
<proteinExistence type="predicted"/>
<evidence type="ECO:0000313" key="1">
    <source>
        <dbReference type="EMBL" id="GCE63644.1"/>
    </source>
</evidence>
<dbReference type="Proteomes" id="UP000324831">
    <property type="component" value="Unassembled WGS sequence"/>
</dbReference>
<keyword evidence="1" id="KW-0547">Nucleotide-binding</keyword>
<comment type="caution">
    <text evidence="1">The sequence shown here is derived from an EMBL/GenBank/DDBJ whole genome shotgun (WGS) entry which is preliminary data.</text>
</comment>
<keyword evidence="1" id="KW-0378">Hydrolase</keyword>
<accession>A0A478FRH4</accession>
<dbReference type="AlphaFoldDB" id="A0A478FRH4"/>
<dbReference type="SUPFAM" id="SSF47781">
    <property type="entry name" value="RuvA domain 2-like"/>
    <property type="match status" value="1"/>
</dbReference>
<name>A0A478FRH4_9MOLU</name>